<proteinExistence type="predicted"/>
<dbReference type="PRINTS" id="PR00344">
    <property type="entry name" value="BCTRLSENSOR"/>
</dbReference>
<protein>
    <recommendedName>
        <fullName evidence="3">histidine kinase</fullName>
        <ecNumber evidence="3">2.7.13.3</ecNumber>
    </recommendedName>
</protein>
<dbReference type="SUPFAM" id="SSF47384">
    <property type="entry name" value="Homodimeric domain of signal transducing histidine kinase"/>
    <property type="match status" value="1"/>
</dbReference>
<dbReference type="InterPro" id="IPR050980">
    <property type="entry name" value="2C_sensor_his_kinase"/>
</dbReference>
<evidence type="ECO:0000256" key="3">
    <source>
        <dbReference type="ARBA" id="ARBA00012438"/>
    </source>
</evidence>
<dbReference type="Gene3D" id="3.30.565.10">
    <property type="entry name" value="Histidine kinase-like ATPase, C-terminal domain"/>
    <property type="match status" value="1"/>
</dbReference>
<dbReference type="SMART" id="SM00387">
    <property type="entry name" value="HATPase_c"/>
    <property type="match status" value="1"/>
</dbReference>
<dbReference type="PANTHER" id="PTHR44936">
    <property type="entry name" value="SENSOR PROTEIN CREC"/>
    <property type="match status" value="1"/>
</dbReference>
<dbReference type="Pfam" id="PF00512">
    <property type="entry name" value="HisKA"/>
    <property type="match status" value="1"/>
</dbReference>
<comment type="catalytic activity">
    <reaction evidence="1">
        <text>ATP + protein L-histidine = ADP + protein N-phospho-L-histidine.</text>
        <dbReference type="EC" id="2.7.13.3"/>
    </reaction>
</comment>
<sequence length="444" mass="49037">MLAAQALTGTIWWEVRQSQLLEVPLRLVAARAADTSVLLSAMPREQRNMLLEQWNTSHYSLQLLDEIPPTADETKPFIAEAQVLIAQVLQERLGRTVPVRVLQLGLRGEEQVDGSHSANVLTSGRPEAHVRMAMQLADKQWLVVSAQESEIGYPVRPLHALADYVLRVYLLRSLVIVAFALVAVRLAMRPLQRMARAAEALGRDLQSPPLETDGPREVQQAAQAFNAMQKQISEGVAERTRFLAAVSHDLRSPITRLRLRAEMLETEALRAKFRNDLQEMEHMVSSTLDMLTGADAQGPRQPVDINALIQGMAQDIHESSSQEIPIHGQAGGPYIGYAQSLRRCLQNLIENALRYAHEVQLHVSDAHDFLSISVRDRGPGIPPDQISRVLEPFYRVEHSRNASSGGVGLGLSIAQTVAHAHGGQLLLRNLPGGGLEATLKLPRQ</sequence>
<dbReference type="PROSITE" id="PS50109">
    <property type="entry name" value="HIS_KIN"/>
    <property type="match status" value="1"/>
</dbReference>
<evidence type="ECO:0000259" key="16">
    <source>
        <dbReference type="PROSITE" id="PS50109"/>
    </source>
</evidence>
<dbReference type="RefSeq" id="WP_211456369.1">
    <property type="nucleotide sequence ID" value="NZ_JAANES010000001.1"/>
</dbReference>
<keyword evidence="7 18" id="KW-0808">Transferase</keyword>
<evidence type="ECO:0000256" key="11">
    <source>
        <dbReference type="ARBA" id="ARBA00022840"/>
    </source>
</evidence>
<keyword evidence="11" id="KW-0067">ATP-binding</keyword>
<dbReference type="InterPro" id="IPR003594">
    <property type="entry name" value="HATPase_dom"/>
</dbReference>
<dbReference type="CDD" id="cd00082">
    <property type="entry name" value="HisKA"/>
    <property type="match status" value="1"/>
</dbReference>
<feature type="domain" description="Histidine kinase" evidence="16">
    <location>
        <begin position="245"/>
        <end position="444"/>
    </location>
</feature>
<dbReference type="InterPro" id="IPR005467">
    <property type="entry name" value="His_kinase_dom"/>
</dbReference>
<evidence type="ECO:0000256" key="12">
    <source>
        <dbReference type="ARBA" id="ARBA00022989"/>
    </source>
</evidence>
<accession>A0ABS5LPT2</accession>
<evidence type="ECO:0000313" key="19">
    <source>
        <dbReference type="Proteomes" id="UP001647436"/>
    </source>
</evidence>
<dbReference type="InterPro" id="IPR004358">
    <property type="entry name" value="Sig_transdc_His_kin-like_C"/>
</dbReference>
<dbReference type="InterPro" id="IPR036097">
    <property type="entry name" value="HisK_dim/P_sf"/>
</dbReference>
<keyword evidence="6" id="KW-0597">Phosphoprotein</keyword>
<keyword evidence="9" id="KW-0547">Nucleotide-binding</keyword>
<evidence type="ECO:0000256" key="5">
    <source>
        <dbReference type="ARBA" id="ARBA00022519"/>
    </source>
</evidence>
<evidence type="ECO:0000256" key="13">
    <source>
        <dbReference type="ARBA" id="ARBA00023012"/>
    </source>
</evidence>
<keyword evidence="10" id="KW-0418">Kinase</keyword>
<keyword evidence="14 15" id="KW-0472">Membrane</keyword>
<dbReference type="CDD" id="cd00075">
    <property type="entry name" value="HATPase"/>
    <property type="match status" value="1"/>
</dbReference>
<keyword evidence="4" id="KW-1003">Cell membrane</keyword>
<name>A0ABS5LPT2_9BURK</name>
<dbReference type="SUPFAM" id="SSF55874">
    <property type="entry name" value="ATPase domain of HSP90 chaperone/DNA topoisomerase II/histidine kinase"/>
    <property type="match status" value="1"/>
</dbReference>
<keyword evidence="13" id="KW-0902">Two-component regulatory system</keyword>
<keyword evidence="5" id="KW-0997">Cell inner membrane</keyword>
<evidence type="ECO:0000256" key="14">
    <source>
        <dbReference type="ARBA" id="ARBA00023136"/>
    </source>
</evidence>
<dbReference type="InterPro" id="IPR003661">
    <property type="entry name" value="HisK_dim/P_dom"/>
</dbReference>
<comment type="subcellular location">
    <subcellularLocation>
        <location evidence="2">Cell inner membrane</location>
        <topology evidence="2">Multi-pass membrane protein</topology>
    </subcellularLocation>
</comment>
<feature type="transmembrane region" description="Helical" evidence="15">
    <location>
        <begin position="169"/>
        <end position="188"/>
    </location>
</feature>
<evidence type="ECO:0000256" key="15">
    <source>
        <dbReference type="SAM" id="Phobius"/>
    </source>
</evidence>
<evidence type="ECO:0000256" key="8">
    <source>
        <dbReference type="ARBA" id="ARBA00022692"/>
    </source>
</evidence>
<dbReference type="InterPro" id="IPR003660">
    <property type="entry name" value="HAMP_dom"/>
</dbReference>
<dbReference type="PROSITE" id="PS50885">
    <property type="entry name" value="HAMP"/>
    <property type="match status" value="1"/>
</dbReference>
<dbReference type="SMART" id="SM00388">
    <property type="entry name" value="HisKA"/>
    <property type="match status" value="1"/>
</dbReference>
<comment type="caution">
    <text evidence="18">The sequence shown here is derived from an EMBL/GenBank/DDBJ whole genome shotgun (WGS) entry which is preliminary data.</text>
</comment>
<evidence type="ECO:0000256" key="1">
    <source>
        <dbReference type="ARBA" id="ARBA00000085"/>
    </source>
</evidence>
<evidence type="ECO:0000256" key="9">
    <source>
        <dbReference type="ARBA" id="ARBA00022741"/>
    </source>
</evidence>
<dbReference type="GO" id="GO:0016740">
    <property type="term" value="F:transferase activity"/>
    <property type="evidence" value="ECO:0007669"/>
    <property type="project" value="UniProtKB-KW"/>
</dbReference>
<keyword evidence="12 15" id="KW-1133">Transmembrane helix</keyword>
<evidence type="ECO:0000256" key="10">
    <source>
        <dbReference type="ARBA" id="ARBA00022777"/>
    </source>
</evidence>
<evidence type="ECO:0000256" key="6">
    <source>
        <dbReference type="ARBA" id="ARBA00022553"/>
    </source>
</evidence>
<evidence type="ECO:0000313" key="18">
    <source>
        <dbReference type="EMBL" id="MBS3018509.1"/>
    </source>
</evidence>
<evidence type="ECO:0000259" key="17">
    <source>
        <dbReference type="PROSITE" id="PS50885"/>
    </source>
</evidence>
<dbReference type="CDD" id="cd06225">
    <property type="entry name" value="HAMP"/>
    <property type="match status" value="1"/>
</dbReference>
<dbReference type="EC" id="2.7.13.3" evidence="3"/>
<feature type="domain" description="HAMP" evidence="17">
    <location>
        <begin position="185"/>
        <end position="237"/>
    </location>
</feature>
<dbReference type="Proteomes" id="UP001647436">
    <property type="component" value="Unassembled WGS sequence"/>
</dbReference>
<evidence type="ECO:0000256" key="7">
    <source>
        <dbReference type="ARBA" id="ARBA00022679"/>
    </source>
</evidence>
<keyword evidence="8 15" id="KW-0812">Transmembrane</keyword>
<evidence type="ECO:0000256" key="2">
    <source>
        <dbReference type="ARBA" id="ARBA00004429"/>
    </source>
</evidence>
<organism evidence="18 19">
    <name type="scientific">Comamonas brasiliensis</name>
    <dbReference type="NCBI Taxonomy" id="1812482"/>
    <lineage>
        <taxon>Bacteria</taxon>
        <taxon>Pseudomonadati</taxon>
        <taxon>Pseudomonadota</taxon>
        <taxon>Betaproteobacteria</taxon>
        <taxon>Burkholderiales</taxon>
        <taxon>Comamonadaceae</taxon>
        <taxon>Comamonas</taxon>
    </lineage>
</organism>
<dbReference type="EMBL" id="JAANES010000001">
    <property type="protein sequence ID" value="MBS3018509.1"/>
    <property type="molecule type" value="Genomic_DNA"/>
</dbReference>
<dbReference type="PANTHER" id="PTHR44936:SF5">
    <property type="entry name" value="SENSOR HISTIDINE KINASE ENVZ"/>
    <property type="match status" value="1"/>
</dbReference>
<dbReference type="SMART" id="SM00304">
    <property type="entry name" value="HAMP"/>
    <property type="match status" value="1"/>
</dbReference>
<dbReference type="Gene3D" id="1.10.287.130">
    <property type="match status" value="1"/>
</dbReference>
<reference evidence="18 19" key="1">
    <citation type="submission" date="2020-03" db="EMBL/GenBank/DDBJ databases">
        <title>The role of nitrogen metabolism on polyethylene biodegradation.</title>
        <authorList>
            <person name="Peixoto J."/>
            <person name="Vizzotto C.S."/>
            <person name="Ramos A."/>
            <person name="Alves G."/>
            <person name="Steindorff A."/>
            <person name="Kruger R."/>
        </authorList>
    </citation>
    <scope>NUCLEOTIDE SEQUENCE [LARGE SCALE GENOMIC DNA]</scope>
    <source>
        <strain evidence="18 19">PE63</strain>
    </source>
</reference>
<keyword evidence="19" id="KW-1185">Reference proteome</keyword>
<evidence type="ECO:0000256" key="4">
    <source>
        <dbReference type="ARBA" id="ARBA00022475"/>
    </source>
</evidence>
<gene>
    <name evidence="18" type="primary">sasA_7</name>
    <name evidence="18" type="ORF">DJFAAGMI_01241</name>
</gene>
<dbReference type="Pfam" id="PF02518">
    <property type="entry name" value="HATPase_c"/>
    <property type="match status" value="1"/>
</dbReference>
<dbReference type="Pfam" id="PF00672">
    <property type="entry name" value="HAMP"/>
    <property type="match status" value="1"/>
</dbReference>
<dbReference type="InterPro" id="IPR036890">
    <property type="entry name" value="HATPase_C_sf"/>
</dbReference>